<evidence type="ECO:0000313" key="2">
    <source>
        <dbReference type="EMBL" id="KAH3862878.1"/>
    </source>
</evidence>
<accession>A0A9D4LSA2</accession>
<sequence>MGGFGRLYGEEEAAYAAKLVSENQDLLATSSSDRQTKVAACELLHSLVLFSIGCSTQQSGAQVHRASMAPLFKRIFPAMLKLSCDVELVARQLFEPLMMQVIHWYTGNKQHKSEETETLLDAIYIGINSDNPVTHIDFCFVFSDRDNPVTRIDFCSVFSVG</sequence>
<comment type="caution">
    <text evidence="2">The sequence shown here is derived from an EMBL/GenBank/DDBJ whole genome shotgun (WGS) entry which is preliminary data.</text>
</comment>
<keyword evidence="3" id="KW-1185">Reference proteome</keyword>
<dbReference type="Pfam" id="PF20502">
    <property type="entry name" value="DNAPKcs_CC1-2"/>
    <property type="match status" value="1"/>
</dbReference>
<evidence type="ECO:0000313" key="3">
    <source>
        <dbReference type="Proteomes" id="UP000828390"/>
    </source>
</evidence>
<dbReference type="EMBL" id="JAIWYP010000002">
    <property type="protein sequence ID" value="KAH3862878.1"/>
    <property type="molecule type" value="Genomic_DNA"/>
</dbReference>
<evidence type="ECO:0000259" key="1">
    <source>
        <dbReference type="Pfam" id="PF20502"/>
    </source>
</evidence>
<proteinExistence type="predicted"/>
<feature type="domain" description="DNA-dependent protein kinase catalytic subunit CC1/2" evidence="1">
    <location>
        <begin position="68"/>
        <end position="139"/>
    </location>
</feature>
<organism evidence="2 3">
    <name type="scientific">Dreissena polymorpha</name>
    <name type="common">Zebra mussel</name>
    <name type="synonym">Mytilus polymorpha</name>
    <dbReference type="NCBI Taxonomy" id="45954"/>
    <lineage>
        <taxon>Eukaryota</taxon>
        <taxon>Metazoa</taxon>
        <taxon>Spiralia</taxon>
        <taxon>Lophotrochozoa</taxon>
        <taxon>Mollusca</taxon>
        <taxon>Bivalvia</taxon>
        <taxon>Autobranchia</taxon>
        <taxon>Heteroconchia</taxon>
        <taxon>Euheterodonta</taxon>
        <taxon>Imparidentia</taxon>
        <taxon>Neoheterodontei</taxon>
        <taxon>Myida</taxon>
        <taxon>Dreissenoidea</taxon>
        <taxon>Dreissenidae</taxon>
        <taxon>Dreissena</taxon>
    </lineage>
</organism>
<protein>
    <recommendedName>
        <fullName evidence="1">DNA-dependent protein kinase catalytic subunit CC1/2 domain-containing protein</fullName>
    </recommendedName>
</protein>
<dbReference type="InterPro" id="IPR046803">
    <property type="entry name" value="DNAPKcs_CC1-2"/>
</dbReference>
<name>A0A9D4LSA2_DREPO</name>
<reference evidence="2" key="2">
    <citation type="submission" date="2020-11" db="EMBL/GenBank/DDBJ databases">
        <authorList>
            <person name="McCartney M.A."/>
            <person name="Auch B."/>
            <person name="Kono T."/>
            <person name="Mallez S."/>
            <person name="Becker A."/>
            <person name="Gohl D.M."/>
            <person name="Silverstein K.A.T."/>
            <person name="Koren S."/>
            <person name="Bechman K.B."/>
            <person name="Herman A."/>
            <person name="Abrahante J.E."/>
            <person name="Garbe J."/>
        </authorList>
    </citation>
    <scope>NUCLEOTIDE SEQUENCE</scope>
    <source>
        <strain evidence="2">Duluth1</strain>
        <tissue evidence="2">Whole animal</tissue>
    </source>
</reference>
<gene>
    <name evidence="2" type="ORF">DPMN_025853</name>
</gene>
<dbReference type="AlphaFoldDB" id="A0A9D4LSA2"/>
<reference evidence="2" key="1">
    <citation type="journal article" date="2019" name="bioRxiv">
        <title>The Genome of the Zebra Mussel, Dreissena polymorpha: A Resource for Invasive Species Research.</title>
        <authorList>
            <person name="McCartney M.A."/>
            <person name="Auch B."/>
            <person name="Kono T."/>
            <person name="Mallez S."/>
            <person name="Zhang Y."/>
            <person name="Obille A."/>
            <person name="Becker A."/>
            <person name="Abrahante J.E."/>
            <person name="Garbe J."/>
            <person name="Badalamenti J.P."/>
            <person name="Herman A."/>
            <person name="Mangelson H."/>
            <person name="Liachko I."/>
            <person name="Sullivan S."/>
            <person name="Sone E.D."/>
            <person name="Koren S."/>
            <person name="Silverstein K.A.T."/>
            <person name="Beckman K.B."/>
            <person name="Gohl D.M."/>
        </authorList>
    </citation>
    <scope>NUCLEOTIDE SEQUENCE</scope>
    <source>
        <strain evidence="2">Duluth1</strain>
        <tissue evidence="2">Whole animal</tissue>
    </source>
</reference>
<dbReference type="Proteomes" id="UP000828390">
    <property type="component" value="Unassembled WGS sequence"/>
</dbReference>